<protein>
    <submittedName>
        <fullName evidence="2">Uncharacterized protein YndB with AHSA1/START domain</fullName>
    </submittedName>
</protein>
<evidence type="ECO:0000313" key="2">
    <source>
        <dbReference type="EMBL" id="PZW25387.1"/>
    </source>
</evidence>
<keyword evidence="1" id="KW-1133">Transmembrane helix</keyword>
<dbReference type="RefSeq" id="WP_111324568.1">
    <property type="nucleotide sequence ID" value="NZ_BIFX01000001.1"/>
</dbReference>
<dbReference type="SUPFAM" id="SSF55961">
    <property type="entry name" value="Bet v1-like"/>
    <property type="match status" value="1"/>
</dbReference>
<dbReference type="Gene3D" id="3.30.530.20">
    <property type="match status" value="1"/>
</dbReference>
<keyword evidence="1" id="KW-0812">Transmembrane</keyword>
<keyword evidence="1" id="KW-0472">Membrane</keyword>
<sequence>MSQIIVSSERVYNARPEDIYEVLTDYKTKRPLILPPNYEDYKVVEGGKGEGTVVDYRFHAAQRERSYHISVNEVVKGKVLQEKDANSSFVTTWTLTPEGEGAQTRVSVASEWQGGEGVGGFFERTFAPLGLRRVYGQMLDMLGYVVQKDGTTCAVPPRKNMYTGVAIAAVAAIAVIALLRKRSK</sequence>
<feature type="transmembrane region" description="Helical" evidence="1">
    <location>
        <begin position="161"/>
        <end position="179"/>
    </location>
</feature>
<dbReference type="EMBL" id="QKUF01000018">
    <property type="protein sequence ID" value="PZW25387.1"/>
    <property type="molecule type" value="Genomic_DNA"/>
</dbReference>
<name>A0A326U3Q5_THEHA</name>
<gene>
    <name evidence="2" type="ORF">EI42_04231</name>
</gene>
<dbReference type="OrthoDB" id="288089at2"/>
<evidence type="ECO:0000313" key="3">
    <source>
        <dbReference type="Proteomes" id="UP000248806"/>
    </source>
</evidence>
<dbReference type="CDD" id="cd07812">
    <property type="entry name" value="SRPBCC"/>
    <property type="match status" value="1"/>
</dbReference>
<keyword evidence="3" id="KW-1185">Reference proteome</keyword>
<dbReference type="InterPro" id="IPR019587">
    <property type="entry name" value="Polyketide_cyclase/dehydratase"/>
</dbReference>
<dbReference type="InterPro" id="IPR023393">
    <property type="entry name" value="START-like_dom_sf"/>
</dbReference>
<comment type="caution">
    <text evidence="2">The sequence shown here is derived from an EMBL/GenBank/DDBJ whole genome shotgun (WGS) entry which is preliminary data.</text>
</comment>
<evidence type="ECO:0000256" key="1">
    <source>
        <dbReference type="SAM" id="Phobius"/>
    </source>
</evidence>
<organism evidence="2 3">
    <name type="scientific">Thermosporothrix hazakensis</name>
    <dbReference type="NCBI Taxonomy" id="644383"/>
    <lineage>
        <taxon>Bacteria</taxon>
        <taxon>Bacillati</taxon>
        <taxon>Chloroflexota</taxon>
        <taxon>Ktedonobacteria</taxon>
        <taxon>Ktedonobacterales</taxon>
        <taxon>Thermosporotrichaceae</taxon>
        <taxon>Thermosporothrix</taxon>
    </lineage>
</organism>
<dbReference type="AlphaFoldDB" id="A0A326U3Q5"/>
<reference evidence="2 3" key="1">
    <citation type="submission" date="2018-06" db="EMBL/GenBank/DDBJ databases">
        <title>Genomic Encyclopedia of Archaeal and Bacterial Type Strains, Phase II (KMG-II): from individual species to whole genera.</title>
        <authorList>
            <person name="Goeker M."/>
        </authorList>
    </citation>
    <scope>NUCLEOTIDE SEQUENCE [LARGE SCALE GENOMIC DNA]</scope>
    <source>
        <strain evidence="2 3">ATCC BAA-1881</strain>
    </source>
</reference>
<dbReference type="Pfam" id="PF10604">
    <property type="entry name" value="Polyketide_cyc2"/>
    <property type="match status" value="1"/>
</dbReference>
<accession>A0A326U3Q5</accession>
<dbReference type="Proteomes" id="UP000248806">
    <property type="component" value="Unassembled WGS sequence"/>
</dbReference>
<proteinExistence type="predicted"/>